<dbReference type="Proteomes" id="UP001629392">
    <property type="component" value="Unassembled WGS sequence"/>
</dbReference>
<dbReference type="PANTHER" id="PTHR20883">
    <property type="entry name" value="PHYTANOYL-COA DIOXYGENASE DOMAIN CONTAINING 1"/>
    <property type="match status" value="1"/>
</dbReference>
<name>A0ABW9EGG5_9BURK</name>
<evidence type="ECO:0000313" key="2">
    <source>
        <dbReference type="Proteomes" id="UP001629392"/>
    </source>
</evidence>
<dbReference type="RefSeq" id="WP_408153956.1">
    <property type="nucleotide sequence ID" value="NZ_JAQQCJ010000032.1"/>
</dbReference>
<dbReference type="SUPFAM" id="SSF51197">
    <property type="entry name" value="Clavaminate synthase-like"/>
    <property type="match status" value="1"/>
</dbReference>
<keyword evidence="1" id="KW-0560">Oxidoreductase</keyword>
<dbReference type="PANTHER" id="PTHR20883:SF46">
    <property type="entry name" value="PHYTANOYL-COA HYDROXYLASE"/>
    <property type="match status" value="1"/>
</dbReference>
<dbReference type="GO" id="GO:0051213">
    <property type="term" value="F:dioxygenase activity"/>
    <property type="evidence" value="ECO:0007669"/>
    <property type="project" value="UniProtKB-KW"/>
</dbReference>
<gene>
    <name evidence="1" type="ORF">PQQ73_17480</name>
</gene>
<evidence type="ECO:0000313" key="1">
    <source>
        <dbReference type="EMBL" id="MFM0718124.1"/>
    </source>
</evidence>
<keyword evidence="2" id="KW-1185">Reference proteome</keyword>
<sequence>MKTTTLSEAQCESFFKDGFICLEKVAKYSEVKSLRAVGDRLLCEKTGFDQGMLFDFYPEGEGQDKPKLLQLSHPSHFEHSLLESELCSRMQRVAMQLLGPEARFVSDSFFQKPAHTDAVTPWHQDEAFTDPRIEHREVNVWFPLQPVSLANGCMQFIPGSHLGPVLPHEPIGGDPTTHGLECATGFSIEDAVICPLELGDCTIHAGRTLHFAGPNHSDEPRYAYSMVFGLPRRASREVRSFPWNDNRKLSRDERAHEARVRAGFWPYLCRRVREFDYTNPYEWRLGVTRVARLIKGKRTAGE</sequence>
<organism evidence="1 2">
    <name type="scientific">Paraburkholderia strydomiana</name>
    <dbReference type="NCBI Taxonomy" id="1245417"/>
    <lineage>
        <taxon>Bacteria</taxon>
        <taxon>Pseudomonadati</taxon>
        <taxon>Pseudomonadota</taxon>
        <taxon>Betaproteobacteria</taxon>
        <taxon>Burkholderiales</taxon>
        <taxon>Burkholderiaceae</taxon>
        <taxon>Paraburkholderia</taxon>
    </lineage>
</organism>
<dbReference type="Pfam" id="PF05721">
    <property type="entry name" value="PhyH"/>
    <property type="match status" value="1"/>
</dbReference>
<dbReference type="InterPro" id="IPR008775">
    <property type="entry name" value="Phytyl_CoA_dOase-like"/>
</dbReference>
<proteinExistence type="predicted"/>
<accession>A0ABW9EGG5</accession>
<dbReference type="Gene3D" id="2.60.120.620">
    <property type="entry name" value="q2cbj1_9rhob like domain"/>
    <property type="match status" value="1"/>
</dbReference>
<comment type="caution">
    <text evidence="1">The sequence shown here is derived from an EMBL/GenBank/DDBJ whole genome shotgun (WGS) entry which is preliminary data.</text>
</comment>
<dbReference type="EMBL" id="JAQQCL010000012">
    <property type="protein sequence ID" value="MFM0718124.1"/>
    <property type="molecule type" value="Genomic_DNA"/>
</dbReference>
<protein>
    <submittedName>
        <fullName evidence="1">Phytanoyl-CoA dioxygenase family protein</fullName>
    </submittedName>
</protein>
<reference evidence="1 2" key="1">
    <citation type="journal article" date="2024" name="Chem. Sci.">
        <title>Discovery of megapolipeptins by genome mining of a Burkholderiales bacteria collection.</title>
        <authorList>
            <person name="Paulo B.S."/>
            <person name="Recchia M.J.J."/>
            <person name="Lee S."/>
            <person name="Fergusson C.H."/>
            <person name="Romanowski S.B."/>
            <person name="Hernandez A."/>
            <person name="Krull N."/>
            <person name="Liu D.Y."/>
            <person name="Cavanagh H."/>
            <person name="Bos A."/>
            <person name="Gray C.A."/>
            <person name="Murphy B.T."/>
            <person name="Linington R.G."/>
            <person name="Eustaquio A.S."/>
        </authorList>
    </citation>
    <scope>NUCLEOTIDE SEQUENCE [LARGE SCALE GENOMIC DNA]</scope>
    <source>
        <strain evidence="1 2">RL17-350-BIC-E</strain>
    </source>
</reference>
<keyword evidence="1" id="KW-0223">Dioxygenase</keyword>